<sequence>MIQQLLHIIFFILFIYFAAYTVYFFVVAIIGKLSRPKQYQPNAAKKSIAVLIPSYKEDHIIINTARKAAAHDYPTDQFTVYIAADRLQPETVAELRTIPHVEVLEVHFELGSKARSLNKLFNWIPAGRHEVAIILDADNVMMPGCLEKVNDAFQHGFRAVQCHRMAKNLNTPVAVLDAISEETNNHLFRRGQRALGFSSTTIGSGMAFEFHKIKEIYDNPDILGNPACDRVVDFEMMKADICIEFIEDAYVLDEKVGNKNVFENQRTRWLESQIIHLRLFFDKKTGYLPKTKDFWNKLFCNLAAPRSIFLVSHVLVFALFVIEYLSGFSILSPAYIWWFGLLITYLLTFIIAIPGNFYSMQTVRAIAHIPLMLWSIVRALFKMKVDRKEFVHTPKEFTQHN</sequence>
<comment type="subcellular location">
    <subcellularLocation>
        <location evidence="1">Membrane</location>
        <topology evidence="1">Multi-pass membrane protein</topology>
    </subcellularLocation>
</comment>
<keyword evidence="2" id="KW-0328">Glycosyltransferase</keyword>
<dbReference type="PANTHER" id="PTHR43867">
    <property type="entry name" value="CELLULOSE SYNTHASE CATALYTIC SUBUNIT A [UDP-FORMING]"/>
    <property type="match status" value="1"/>
</dbReference>
<dbReference type="GO" id="GO:0016757">
    <property type="term" value="F:glycosyltransferase activity"/>
    <property type="evidence" value="ECO:0007669"/>
    <property type="project" value="UniProtKB-KW"/>
</dbReference>
<evidence type="ECO:0000256" key="1">
    <source>
        <dbReference type="ARBA" id="ARBA00004141"/>
    </source>
</evidence>
<dbReference type="OrthoDB" id="1523666at2"/>
<evidence type="ECO:0000256" key="7">
    <source>
        <dbReference type="SAM" id="Phobius"/>
    </source>
</evidence>
<name>A0A3B7MSK4_9BACT</name>
<evidence type="ECO:0000256" key="4">
    <source>
        <dbReference type="ARBA" id="ARBA00022692"/>
    </source>
</evidence>
<reference evidence="8 9" key="1">
    <citation type="submission" date="2018-09" db="EMBL/GenBank/DDBJ databases">
        <title>Genome sequencing of strain 6GH32-13.</title>
        <authorList>
            <person name="Weon H.-Y."/>
            <person name="Heo J."/>
            <person name="Kwon S.-W."/>
        </authorList>
    </citation>
    <scope>NUCLEOTIDE SEQUENCE [LARGE SCALE GENOMIC DNA]</scope>
    <source>
        <strain evidence="8 9">5GH32-13</strain>
    </source>
</reference>
<dbReference type="RefSeq" id="WP_119053400.1">
    <property type="nucleotide sequence ID" value="NZ_CP032157.1"/>
</dbReference>
<dbReference type="Gene3D" id="3.90.550.10">
    <property type="entry name" value="Spore Coat Polysaccharide Biosynthesis Protein SpsA, Chain A"/>
    <property type="match status" value="1"/>
</dbReference>
<gene>
    <name evidence="8" type="ORF">D3H65_27625</name>
</gene>
<evidence type="ECO:0000256" key="6">
    <source>
        <dbReference type="ARBA" id="ARBA00023136"/>
    </source>
</evidence>
<dbReference type="KEGG" id="pseg:D3H65_27625"/>
<dbReference type="GO" id="GO:0016020">
    <property type="term" value="C:membrane"/>
    <property type="evidence" value="ECO:0007669"/>
    <property type="project" value="UniProtKB-SubCell"/>
</dbReference>
<protein>
    <submittedName>
        <fullName evidence="8">Glycosyltransferase</fullName>
    </submittedName>
</protein>
<evidence type="ECO:0000256" key="5">
    <source>
        <dbReference type="ARBA" id="ARBA00022989"/>
    </source>
</evidence>
<dbReference type="Pfam" id="PF13641">
    <property type="entry name" value="Glyco_tranf_2_3"/>
    <property type="match status" value="1"/>
</dbReference>
<evidence type="ECO:0000313" key="8">
    <source>
        <dbReference type="EMBL" id="AXY77524.1"/>
    </source>
</evidence>
<organism evidence="8 9">
    <name type="scientific">Paraflavitalea soli</name>
    <dbReference type="NCBI Taxonomy" id="2315862"/>
    <lineage>
        <taxon>Bacteria</taxon>
        <taxon>Pseudomonadati</taxon>
        <taxon>Bacteroidota</taxon>
        <taxon>Chitinophagia</taxon>
        <taxon>Chitinophagales</taxon>
        <taxon>Chitinophagaceae</taxon>
        <taxon>Paraflavitalea</taxon>
    </lineage>
</organism>
<dbReference type="AlphaFoldDB" id="A0A3B7MSK4"/>
<dbReference type="PANTHER" id="PTHR43867:SF2">
    <property type="entry name" value="CELLULOSE SYNTHASE CATALYTIC SUBUNIT A [UDP-FORMING]"/>
    <property type="match status" value="1"/>
</dbReference>
<keyword evidence="3 8" id="KW-0808">Transferase</keyword>
<keyword evidence="9" id="KW-1185">Reference proteome</keyword>
<feature type="transmembrane region" description="Helical" evidence="7">
    <location>
        <begin position="6"/>
        <end position="30"/>
    </location>
</feature>
<accession>A0A3B7MSK4</accession>
<keyword evidence="6 7" id="KW-0472">Membrane</keyword>
<evidence type="ECO:0000313" key="9">
    <source>
        <dbReference type="Proteomes" id="UP000263900"/>
    </source>
</evidence>
<feature type="transmembrane region" description="Helical" evidence="7">
    <location>
        <begin position="298"/>
        <end position="322"/>
    </location>
</feature>
<dbReference type="SUPFAM" id="SSF53448">
    <property type="entry name" value="Nucleotide-diphospho-sugar transferases"/>
    <property type="match status" value="1"/>
</dbReference>
<dbReference type="InterPro" id="IPR029044">
    <property type="entry name" value="Nucleotide-diphossugar_trans"/>
</dbReference>
<proteinExistence type="predicted"/>
<dbReference type="EMBL" id="CP032157">
    <property type="protein sequence ID" value="AXY77524.1"/>
    <property type="molecule type" value="Genomic_DNA"/>
</dbReference>
<dbReference type="Proteomes" id="UP000263900">
    <property type="component" value="Chromosome"/>
</dbReference>
<dbReference type="InterPro" id="IPR050321">
    <property type="entry name" value="Glycosyltr_2/OpgH_subfam"/>
</dbReference>
<evidence type="ECO:0000256" key="2">
    <source>
        <dbReference type="ARBA" id="ARBA00022676"/>
    </source>
</evidence>
<keyword evidence="5 7" id="KW-1133">Transmembrane helix</keyword>
<keyword evidence="4 7" id="KW-0812">Transmembrane</keyword>
<evidence type="ECO:0000256" key="3">
    <source>
        <dbReference type="ARBA" id="ARBA00022679"/>
    </source>
</evidence>
<feature type="transmembrane region" description="Helical" evidence="7">
    <location>
        <begin position="334"/>
        <end position="353"/>
    </location>
</feature>